<reference evidence="2" key="2">
    <citation type="journal article" name="Front. Microbiol.">
        <title>Degradative Capacity of Two Strains of Rhodonia placenta: From Phenotype to Genotype.</title>
        <authorList>
            <person name="Kolle M."/>
            <person name="Horta M.A.C."/>
            <person name="Nowrousian M."/>
            <person name="Ohm R.A."/>
            <person name="Benz J.P."/>
            <person name="Pilgard A."/>
        </authorList>
    </citation>
    <scope>NUCLEOTIDE SEQUENCE</scope>
    <source>
        <strain evidence="2">FPRL280</strain>
    </source>
</reference>
<feature type="region of interest" description="Disordered" evidence="1">
    <location>
        <begin position="151"/>
        <end position="174"/>
    </location>
</feature>
<dbReference type="EMBL" id="JADOXO010000006">
    <property type="protein sequence ID" value="KAF9821037.1"/>
    <property type="molecule type" value="Genomic_DNA"/>
</dbReference>
<evidence type="ECO:0000256" key="1">
    <source>
        <dbReference type="SAM" id="MobiDB-lite"/>
    </source>
</evidence>
<dbReference type="InterPro" id="IPR018858">
    <property type="entry name" value="DUF2458"/>
</dbReference>
<reference evidence="2" key="1">
    <citation type="submission" date="2020-11" db="EMBL/GenBank/DDBJ databases">
        <authorList>
            <person name="Koelle M."/>
            <person name="Horta M.A.C."/>
            <person name="Nowrousian M."/>
            <person name="Ohm R.A."/>
            <person name="Benz P."/>
            <person name="Pilgard A."/>
        </authorList>
    </citation>
    <scope>NUCLEOTIDE SEQUENCE</scope>
    <source>
        <strain evidence="2">FPRL280</strain>
    </source>
</reference>
<feature type="region of interest" description="Disordered" evidence="1">
    <location>
        <begin position="47"/>
        <end position="71"/>
    </location>
</feature>
<dbReference type="AlphaFoldDB" id="A0A8H7PAY5"/>
<dbReference type="Proteomes" id="UP000639403">
    <property type="component" value="Unassembled WGS sequence"/>
</dbReference>
<sequence length="873" mass="97270">MSRRRGFGCIPTIMRLARMSTNINDPAGVKALLDQLRSSQAWQDIAQAPPQQPPPEPTLRVPDANTSILPPPIAVSQATESTASPLDAASLCDTGNLSTSGSASGPPESLLAPSVASLLSQLQVVSSSAPQSILTRVSLPVRSVQTPQLLSPYQSMPEGRPTESPLAPLPSPARTEDLRKSTFQQALPHLARLSEDPDFVNVISRMKREQADLERQLWDERQGIQKKQEEKVKIARTKASMVGSGLTQFEADMLSDSFRKELRKFDSERVLPAWDGLVAKQQARLEALGVPVMYLTSIKTDRETFALRLMEIVQVSPSTVCVREDSALIVKIVEPLHASEIEEVYLTAGEGVTDSRRCVGLCALGSLTADGYYLTEVDDNLPQWVHTVGIVATLATPYPVSTNMPYVDLVSDDDYASIWYYTNSPNGNVSGFDPDKPTIAMLHPLCLDSTFMHPQLDDPRLDLGYNIIVFDTRTTGKSLSRASGRHDLWVITADLAHCFHHLRLPPVHFFAPELYGYVALRFAVLFPEWALSVTLCNIPAQTELNAVFDAFEELVQLWAFAEDLESFEYSCKELLDLFVGTEGHPDLLDELVAYWEVHYPPFRRSQVIQNMNVFMNRQTLSPETLARITCPVVIMQAESSQTHPYGYAEELADLLIGTPDNRATVFMVKGKSSQGYLSLLSASIVNQTFHKFLRQQRPARSELKRPEISLVDRMRTALTKLSQLVKNSSIATRDPLSPLSFSCLSADTVSSQEITWLAYRKEQSAAFSPLGADGRPLRKFSERKDHWLDGDADGFSYAKTREKKQEKKPPRRREVRDIRFLLPYSEPVSEEAQHVARIRRATIYPGAVDKHVIKGSMAKVVQNGNVPLSRLLR</sequence>
<protein>
    <recommendedName>
        <fullName evidence="4">Alpha/beta-hydrolase</fullName>
    </recommendedName>
</protein>
<comment type="caution">
    <text evidence="2">The sequence shown here is derived from an EMBL/GenBank/DDBJ whole genome shotgun (WGS) entry which is preliminary data.</text>
</comment>
<name>A0A8H7PAY5_9APHY</name>
<evidence type="ECO:0008006" key="4">
    <source>
        <dbReference type="Google" id="ProtNLM"/>
    </source>
</evidence>
<proteinExistence type="predicted"/>
<accession>A0A8H7PAY5</accession>
<dbReference type="InterPro" id="IPR029058">
    <property type="entry name" value="AB_hydrolase_fold"/>
</dbReference>
<dbReference type="SUPFAM" id="SSF53474">
    <property type="entry name" value="alpha/beta-Hydrolases"/>
    <property type="match status" value="1"/>
</dbReference>
<dbReference type="Gene3D" id="3.40.50.1820">
    <property type="entry name" value="alpha/beta hydrolase"/>
    <property type="match status" value="1"/>
</dbReference>
<evidence type="ECO:0000313" key="3">
    <source>
        <dbReference type="Proteomes" id="UP000639403"/>
    </source>
</evidence>
<evidence type="ECO:0000313" key="2">
    <source>
        <dbReference type="EMBL" id="KAF9821037.1"/>
    </source>
</evidence>
<organism evidence="2 3">
    <name type="scientific">Rhodonia placenta</name>
    <dbReference type="NCBI Taxonomy" id="104341"/>
    <lineage>
        <taxon>Eukaryota</taxon>
        <taxon>Fungi</taxon>
        <taxon>Dikarya</taxon>
        <taxon>Basidiomycota</taxon>
        <taxon>Agaricomycotina</taxon>
        <taxon>Agaricomycetes</taxon>
        <taxon>Polyporales</taxon>
        <taxon>Adustoporiaceae</taxon>
        <taxon>Rhodonia</taxon>
    </lineage>
</organism>
<gene>
    <name evidence="2" type="ORF">IEO21_01014</name>
</gene>
<dbReference type="Pfam" id="PF10454">
    <property type="entry name" value="DUF2458"/>
    <property type="match status" value="1"/>
</dbReference>